<dbReference type="GO" id="GO:0009055">
    <property type="term" value="F:electron transfer activity"/>
    <property type="evidence" value="ECO:0007669"/>
    <property type="project" value="InterPro"/>
</dbReference>
<dbReference type="InterPro" id="IPR030999">
    <property type="entry name" value="Thiosulf_SoxX"/>
</dbReference>
<dbReference type="NCBIfam" id="TIGR04485">
    <property type="entry name" value="thiosulf_SoxX"/>
    <property type="match status" value="1"/>
</dbReference>
<sequence length="201" mass="22567">MKKISTLAVLLLALPAAWAGSEDTYAEFKAMMDRSFKTNGIAAKHRMYQLDFQKSCSQEKQPPKAEMARIEAEQLKTIRYPADGKYFGDWKQGEKIATSGRGLTWTDKTPHDNGGGCYNCHQMSHHEVSYGTIGPSLLEYGKVRGSTDEIIKYTWGKIYNAKAFNACSNMPRNGDAEILTEQQMKHLMAFLFDPASPVNKK</sequence>
<gene>
    <name evidence="7" type="ORF">BJN45_10385</name>
</gene>
<dbReference type="OrthoDB" id="8562939at2"/>
<evidence type="ECO:0000313" key="7">
    <source>
        <dbReference type="EMBL" id="OMG53819.1"/>
    </source>
</evidence>
<feature type="domain" description="Cytochrome c" evidence="6">
    <location>
        <begin position="88"/>
        <end position="195"/>
    </location>
</feature>
<dbReference type="RefSeq" id="WP_076094910.1">
    <property type="nucleotide sequence ID" value="NZ_MTHD01000003.1"/>
</dbReference>
<dbReference type="SUPFAM" id="SSF46626">
    <property type="entry name" value="Cytochrome c"/>
    <property type="match status" value="1"/>
</dbReference>
<feature type="chain" id="PRO_5010232633" evidence="5">
    <location>
        <begin position="20"/>
        <end position="201"/>
    </location>
</feature>
<organism evidence="7 8">
    <name type="scientific">Azonexus hydrophilus</name>
    <dbReference type="NCBI Taxonomy" id="418702"/>
    <lineage>
        <taxon>Bacteria</taxon>
        <taxon>Pseudomonadati</taxon>
        <taxon>Pseudomonadota</taxon>
        <taxon>Betaproteobacteria</taxon>
        <taxon>Rhodocyclales</taxon>
        <taxon>Azonexaceae</taxon>
        <taxon>Azonexus</taxon>
    </lineage>
</organism>
<protein>
    <submittedName>
        <fullName evidence="7">Sulfur oxidation c-type cytochrome SoxX</fullName>
    </submittedName>
</protein>
<dbReference type="EMBL" id="MTHD01000003">
    <property type="protein sequence ID" value="OMG53819.1"/>
    <property type="molecule type" value="Genomic_DNA"/>
</dbReference>
<evidence type="ECO:0000256" key="2">
    <source>
        <dbReference type="ARBA" id="ARBA00022723"/>
    </source>
</evidence>
<keyword evidence="8" id="KW-1185">Reference proteome</keyword>
<evidence type="ECO:0000256" key="1">
    <source>
        <dbReference type="ARBA" id="ARBA00022617"/>
    </source>
</evidence>
<feature type="signal peptide" evidence="5">
    <location>
        <begin position="1"/>
        <end position="19"/>
    </location>
</feature>
<keyword evidence="1 4" id="KW-0349">Heme</keyword>
<dbReference type="InterPro" id="IPR009056">
    <property type="entry name" value="Cyt_c-like_dom"/>
</dbReference>
<evidence type="ECO:0000256" key="4">
    <source>
        <dbReference type="PROSITE-ProRule" id="PRU00433"/>
    </source>
</evidence>
<dbReference type="InterPro" id="IPR016823">
    <property type="entry name" value="Thiosulf_SoxX_II"/>
</dbReference>
<evidence type="ECO:0000256" key="3">
    <source>
        <dbReference type="ARBA" id="ARBA00023004"/>
    </source>
</evidence>
<dbReference type="Gene3D" id="1.10.760.10">
    <property type="entry name" value="Cytochrome c-like domain"/>
    <property type="match status" value="1"/>
</dbReference>
<dbReference type="InterPro" id="IPR036909">
    <property type="entry name" value="Cyt_c-like_dom_sf"/>
</dbReference>
<evidence type="ECO:0000259" key="6">
    <source>
        <dbReference type="PROSITE" id="PS51007"/>
    </source>
</evidence>
<evidence type="ECO:0000256" key="5">
    <source>
        <dbReference type="SAM" id="SignalP"/>
    </source>
</evidence>
<proteinExistence type="predicted"/>
<evidence type="ECO:0000313" key="8">
    <source>
        <dbReference type="Proteomes" id="UP000187526"/>
    </source>
</evidence>
<accession>A0A1R1I5B0</accession>
<keyword evidence="2 4" id="KW-0479">Metal-binding</keyword>
<dbReference type="AlphaFoldDB" id="A0A1R1I5B0"/>
<name>A0A1R1I5B0_9RHOO</name>
<dbReference type="GO" id="GO:0020037">
    <property type="term" value="F:heme binding"/>
    <property type="evidence" value="ECO:0007669"/>
    <property type="project" value="InterPro"/>
</dbReference>
<dbReference type="Proteomes" id="UP000187526">
    <property type="component" value="Unassembled WGS sequence"/>
</dbReference>
<keyword evidence="5" id="KW-0732">Signal</keyword>
<dbReference type="PROSITE" id="PS51007">
    <property type="entry name" value="CYTC"/>
    <property type="match status" value="1"/>
</dbReference>
<comment type="caution">
    <text evidence="7">The sequence shown here is derived from an EMBL/GenBank/DDBJ whole genome shotgun (WGS) entry which is preliminary data.</text>
</comment>
<dbReference type="STRING" id="418702.BJN45_10385"/>
<dbReference type="GO" id="GO:0046872">
    <property type="term" value="F:metal ion binding"/>
    <property type="evidence" value="ECO:0007669"/>
    <property type="project" value="UniProtKB-KW"/>
</dbReference>
<keyword evidence="3 4" id="KW-0408">Iron</keyword>
<dbReference type="PIRSF" id="PIRSF024608">
    <property type="entry name" value="UCP024608"/>
    <property type="match status" value="1"/>
</dbReference>
<reference evidence="7 8" key="1">
    <citation type="submission" date="2016-10" db="EMBL/GenBank/DDBJ databases">
        <title>Alkaliphiles isolated from bioreactors.</title>
        <authorList>
            <person name="Salah Z."/>
            <person name="Rout S.P."/>
            <person name="Humphreys P.N."/>
        </authorList>
    </citation>
    <scope>NUCLEOTIDE SEQUENCE [LARGE SCALE GENOMIC DNA]</scope>
    <source>
        <strain evidence="7 8">ZS02</strain>
    </source>
</reference>